<accession>A0A0A1UAV5</accession>
<dbReference type="OrthoDB" id="1700726at2759"/>
<dbReference type="RefSeq" id="XP_004258891.1">
    <property type="nucleotide sequence ID" value="XM_004258843.1"/>
</dbReference>
<keyword evidence="4" id="KW-0067">ATP-binding</keyword>
<dbReference type="GO" id="GO:0005886">
    <property type="term" value="C:plasma membrane"/>
    <property type="evidence" value="ECO:0007669"/>
    <property type="project" value="TreeGrafter"/>
</dbReference>
<dbReference type="OMA" id="AHIFEMG"/>
<dbReference type="EMBL" id="KB206395">
    <property type="protein sequence ID" value="ELP92120.1"/>
    <property type="molecule type" value="Genomic_DNA"/>
</dbReference>
<keyword evidence="3" id="KW-0547">Nucleotide-binding</keyword>
<sequence length="695" mass="77742">MIATTFLLVVVVTCIILYYLRPKGYPKEKEGEWIGEAKPGETRILRGYKGVEKVTDYTPQGNNTIADLVNSFSKKDKKEFIGYREQLEKVSVKKYTVNVNGKDVEKDIYKYKMSDYKWFSSIEFYHLICRLSAGIRHIGFKKGDKIGMFCETRYEWMALSLACARQGILVVTVYSTLGEESVKIALEETKCNGLIVSGDTSEKLEKIIPDCAGDDFKVIDIDYDGANKPLGTKSYKVTSFKALSQSEEDESNTPSVTSDDTAFIMYTSGTTKSPKGVLVGQKQILLFAKAYNDSLDLKEEVLPAYLPLAHIFELCLEFGVMSNLGSLGYANPRTLLGNFCLDCKSDLIALQPTFVIGVPTVFGRVRKAILENLSNAPQAKQKLFYGCMKLKKRMYINYNICPPYLFMPLLHVIDTVVFKGVKESIFGKKIKMLITGGSALPTELQTFLTLILPKVSVVQGFGMTELCGASSCMPPGDATTSTIGLLFSHYEAKLRDVPDLNYFTNMNPPKGELLIRGPPVSKGYFNRPTMTKETFTEDGWVCTGDICMITENHHLCIIDRMKNIIKQPCGEYISLELVESNYTTSKVVDTICVFADAFHDFTVALILPNKKIVEEIAGGKSYVEACQDKDVCEKVREIMRNNETGLSNKEIIKHIALVSDEWNPENDMLTAALKLKRPSIAKRYSEVIEGLFALN</sequence>
<dbReference type="Pfam" id="PF00501">
    <property type="entry name" value="AMP-binding"/>
    <property type="match status" value="1"/>
</dbReference>
<dbReference type="VEuPathDB" id="AmoebaDB:EIN_380570"/>
<evidence type="ECO:0000259" key="5">
    <source>
        <dbReference type="Pfam" id="PF00501"/>
    </source>
</evidence>
<dbReference type="PANTHER" id="PTHR43272">
    <property type="entry name" value="LONG-CHAIN-FATTY-ACID--COA LIGASE"/>
    <property type="match status" value="1"/>
</dbReference>
<dbReference type="AlphaFoldDB" id="A0A0A1UAV5"/>
<dbReference type="GO" id="GO:0005811">
    <property type="term" value="C:lipid droplet"/>
    <property type="evidence" value="ECO:0007669"/>
    <property type="project" value="TreeGrafter"/>
</dbReference>
<evidence type="ECO:0000313" key="6">
    <source>
        <dbReference type="EMBL" id="ELP92120.1"/>
    </source>
</evidence>
<proteinExistence type="inferred from homology"/>
<keyword evidence="7" id="KW-1185">Reference proteome</keyword>
<evidence type="ECO:0000256" key="3">
    <source>
        <dbReference type="ARBA" id="ARBA00022741"/>
    </source>
</evidence>
<dbReference type="SUPFAM" id="SSF56801">
    <property type="entry name" value="Acetyl-CoA synthetase-like"/>
    <property type="match status" value="1"/>
</dbReference>
<dbReference type="EC" id="6.2.1.3" evidence="6"/>
<dbReference type="InterPro" id="IPR042099">
    <property type="entry name" value="ANL_N_sf"/>
</dbReference>
<evidence type="ECO:0000256" key="2">
    <source>
        <dbReference type="ARBA" id="ARBA00022598"/>
    </source>
</evidence>
<evidence type="ECO:0000313" key="7">
    <source>
        <dbReference type="Proteomes" id="UP000014680"/>
    </source>
</evidence>
<dbReference type="GO" id="GO:0005524">
    <property type="term" value="F:ATP binding"/>
    <property type="evidence" value="ECO:0007669"/>
    <property type="project" value="UniProtKB-KW"/>
</dbReference>
<protein>
    <submittedName>
        <fullName evidence="6">Long-chain-fatty-acid--CoA ligase, putative</fullName>
        <ecNumber evidence="6">6.2.1.3</ecNumber>
    </submittedName>
</protein>
<keyword evidence="2 6" id="KW-0436">Ligase</keyword>
<reference evidence="6 7" key="1">
    <citation type="submission" date="2012-10" db="EMBL/GenBank/DDBJ databases">
        <authorList>
            <person name="Zafar N."/>
            <person name="Inman J."/>
            <person name="Hall N."/>
            <person name="Lorenzi H."/>
            <person name="Caler E."/>
        </authorList>
    </citation>
    <scope>NUCLEOTIDE SEQUENCE [LARGE SCALE GENOMIC DNA]</scope>
    <source>
        <strain evidence="6 7">IP1</strain>
    </source>
</reference>
<organism evidence="6 7">
    <name type="scientific">Entamoeba invadens IP1</name>
    <dbReference type="NCBI Taxonomy" id="370355"/>
    <lineage>
        <taxon>Eukaryota</taxon>
        <taxon>Amoebozoa</taxon>
        <taxon>Evosea</taxon>
        <taxon>Archamoebae</taxon>
        <taxon>Mastigamoebida</taxon>
        <taxon>Entamoebidae</taxon>
        <taxon>Entamoeba</taxon>
    </lineage>
</organism>
<dbReference type="Proteomes" id="UP000014680">
    <property type="component" value="Unassembled WGS sequence"/>
</dbReference>
<comment type="similarity">
    <text evidence="1">Belongs to the ATP-dependent AMP-binding enzyme family.</text>
</comment>
<dbReference type="KEGG" id="eiv:EIN_380570"/>
<dbReference type="GeneID" id="14891148"/>
<gene>
    <name evidence="6" type="ORF">EIN_380570</name>
</gene>
<dbReference type="PANTHER" id="PTHR43272:SF83">
    <property type="entry name" value="ACYL-COA SYNTHETASE LONG-CHAIN, ISOFORM J"/>
    <property type="match status" value="1"/>
</dbReference>
<name>A0A0A1UAV5_ENTIV</name>
<dbReference type="Gene3D" id="3.40.50.12780">
    <property type="entry name" value="N-terminal domain of ligase-like"/>
    <property type="match status" value="1"/>
</dbReference>
<dbReference type="GO" id="GO:0035336">
    <property type="term" value="P:long-chain fatty-acyl-CoA metabolic process"/>
    <property type="evidence" value="ECO:0007669"/>
    <property type="project" value="TreeGrafter"/>
</dbReference>
<dbReference type="GO" id="GO:0005783">
    <property type="term" value="C:endoplasmic reticulum"/>
    <property type="evidence" value="ECO:0007669"/>
    <property type="project" value="TreeGrafter"/>
</dbReference>
<dbReference type="InterPro" id="IPR000873">
    <property type="entry name" value="AMP-dep_synth/lig_dom"/>
</dbReference>
<dbReference type="GO" id="GO:0004467">
    <property type="term" value="F:long-chain fatty acid-CoA ligase activity"/>
    <property type="evidence" value="ECO:0007669"/>
    <property type="project" value="UniProtKB-EC"/>
</dbReference>
<evidence type="ECO:0000256" key="1">
    <source>
        <dbReference type="ARBA" id="ARBA00006432"/>
    </source>
</evidence>
<evidence type="ECO:0000256" key="4">
    <source>
        <dbReference type="ARBA" id="ARBA00022840"/>
    </source>
</evidence>
<feature type="domain" description="AMP-dependent synthetase/ligase" evidence="5">
    <location>
        <begin position="108"/>
        <end position="525"/>
    </location>
</feature>